<evidence type="ECO:0000313" key="2">
    <source>
        <dbReference type="EMBL" id="QHT78269.1"/>
    </source>
</evidence>
<protein>
    <recommendedName>
        <fullName evidence="1">Fatty acid hydroxylase domain-containing protein</fullName>
    </recommendedName>
</protein>
<reference evidence="2" key="1">
    <citation type="journal article" date="2020" name="Nature">
        <title>Giant virus diversity and host interactions through global metagenomics.</title>
        <authorList>
            <person name="Schulz F."/>
            <person name="Roux S."/>
            <person name="Paez-Espino D."/>
            <person name="Jungbluth S."/>
            <person name="Walsh D.A."/>
            <person name="Denef V.J."/>
            <person name="McMahon K.D."/>
            <person name="Konstantinidis K.T."/>
            <person name="Eloe-Fadrosh E.A."/>
            <person name="Kyrpides N.C."/>
            <person name="Woyke T."/>
        </authorList>
    </citation>
    <scope>NUCLEOTIDE SEQUENCE</scope>
    <source>
        <strain evidence="2">GVMAG-M-3300023179-91</strain>
    </source>
</reference>
<dbReference type="GO" id="GO:0005506">
    <property type="term" value="F:iron ion binding"/>
    <property type="evidence" value="ECO:0007669"/>
    <property type="project" value="InterPro"/>
</dbReference>
<dbReference type="InterPro" id="IPR006694">
    <property type="entry name" value="Fatty_acid_hydroxylase"/>
</dbReference>
<proteinExistence type="predicted"/>
<sequence length="112" mass="13501">MIHKIHHKKLYDELVYSDTNEGHIIEHVVQPLGFFVPCFISGWSYKEFILAYLIIAARALMRHDYRCSWLIGNHHLLHHKYRNYNYGEYWIDCICGTVYPNKDEYIYGLIYT</sequence>
<dbReference type="GO" id="GO:0016491">
    <property type="term" value="F:oxidoreductase activity"/>
    <property type="evidence" value="ECO:0007669"/>
    <property type="project" value="InterPro"/>
</dbReference>
<dbReference type="Pfam" id="PF04116">
    <property type="entry name" value="FA_hydroxylase"/>
    <property type="match status" value="1"/>
</dbReference>
<accession>A0A6C0HCP1</accession>
<name>A0A6C0HCP1_9ZZZZ</name>
<dbReference type="AlphaFoldDB" id="A0A6C0HCP1"/>
<organism evidence="2">
    <name type="scientific">viral metagenome</name>
    <dbReference type="NCBI Taxonomy" id="1070528"/>
    <lineage>
        <taxon>unclassified sequences</taxon>
        <taxon>metagenomes</taxon>
        <taxon>organismal metagenomes</taxon>
    </lineage>
</organism>
<dbReference type="GO" id="GO:0008610">
    <property type="term" value="P:lipid biosynthetic process"/>
    <property type="evidence" value="ECO:0007669"/>
    <property type="project" value="InterPro"/>
</dbReference>
<feature type="domain" description="Fatty acid hydroxylase" evidence="1">
    <location>
        <begin position="2"/>
        <end position="97"/>
    </location>
</feature>
<evidence type="ECO:0000259" key="1">
    <source>
        <dbReference type="Pfam" id="PF04116"/>
    </source>
</evidence>
<dbReference type="EMBL" id="MN739930">
    <property type="protein sequence ID" value="QHT78269.1"/>
    <property type="molecule type" value="Genomic_DNA"/>
</dbReference>